<proteinExistence type="predicted"/>
<protein>
    <recommendedName>
        <fullName evidence="3">Lipoprotein</fullName>
    </recommendedName>
</protein>
<evidence type="ECO:0000313" key="1">
    <source>
        <dbReference type="EMBL" id="MQQ10189.1"/>
    </source>
</evidence>
<dbReference type="RefSeq" id="WP_153217170.1">
    <property type="nucleotide sequence ID" value="NZ_WIBF01000013.1"/>
</dbReference>
<dbReference type="Proteomes" id="UP000444174">
    <property type="component" value="Unassembled WGS sequence"/>
</dbReference>
<accession>A0A843YLX7</accession>
<dbReference type="AlphaFoldDB" id="A0A843YLX7"/>
<gene>
    <name evidence="1" type="ORF">GFB49_17105</name>
</gene>
<keyword evidence="2" id="KW-1185">Reference proteome</keyword>
<comment type="caution">
    <text evidence="1">The sequence shown here is derived from an EMBL/GenBank/DDBJ whole genome shotgun (WGS) entry which is preliminary data.</text>
</comment>
<sequence>MQRFGCSASSKVAGSLVLAAMAGCTTIEFADGSDSGMVRVGAFSSVETAQKKVRIACGLEEASSFMPIETNSFLPVITHTVHFFSCTEPAKDIQ</sequence>
<reference evidence="1 2" key="1">
    <citation type="submission" date="2019-10" db="EMBL/GenBank/DDBJ databases">
        <title>Epibacterium sp. nov., isolated from seawater.</title>
        <authorList>
            <person name="Zhang X."/>
            <person name="Li N."/>
        </authorList>
    </citation>
    <scope>NUCLEOTIDE SEQUENCE [LARGE SCALE GENOMIC DNA]</scope>
    <source>
        <strain evidence="1 2">SM1979</strain>
    </source>
</reference>
<name>A0A843YLX7_9RHOB</name>
<dbReference type="EMBL" id="WIBF01000013">
    <property type="protein sequence ID" value="MQQ10189.1"/>
    <property type="molecule type" value="Genomic_DNA"/>
</dbReference>
<evidence type="ECO:0008006" key="3">
    <source>
        <dbReference type="Google" id="ProtNLM"/>
    </source>
</evidence>
<organism evidence="1 2">
    <name type="scientific">Tritonibacter litoralis</name>
    <dbReference type="NCBI Taxonomy" id="2662264"/>
    <lineage>
        <taxon>Bacteria</taxon>
        <taxon>Pseudomonadati</taxon>
        <taxon>Pseudomonadota</taxon>
        <taxon>Alphaproteobacteria</taxon>
        <taxon>Rhodobacterales</taxon>
        <taxon>Paracoccaceae</taxon>
        <taxon>Tritonibacter</taxon>
    </lineage>
</organism>
<evidence type="ECO:0000313" key="2">
    <source>
        <dbReference type="Proteomes" id="UP000444174"/>
    </source>
</evidence>
<dbReference type="PROSITE" id="PS51257">
    <property type="entry name" value="PROKAR_LIPOPROTEIN"/>
    <property type="match status" value="1"/>
</dbReference>